<dbReference type="Gene3D" id="3.40.50.720">
    <property type="entry name" value="NAD(P)-binding Rossmann-like Domain"/>
    <property type="match status" value="1"/>
</dbReference>
<organism evidence="14 15">
    <name type="scientific">Geoanaerobacter pelophilus</name>
    <dbReference type="NCBI Taxonomy" id="60036"/>
    <lineage>
        <taxon>Bacteria</taxon>
        <taxon>Pseudomonadati</taxon>
        <taxon>Thermodesulfobacteriota</taxon>
        <taxon>Desulfuromonadia</taxon>
        <taxon>Geobacterales</taxon>
        <taxon>Geobacteraceae</taxon>
        <taxon>Geoanaerobacter</taxon>
    </lineage>
</organism>
<evidence type="ECO:0000256" key="1">
    <source>
        <dbReference type="ARBA" id="ARBA00004496"/>
    </source>
</evidence>
<keyword evidence="6 8" id="KW-0521">NADP</keyword>
<comment type="function">
    <text evidence="8">Catalyzes the reduction of 1-pyrroline-5-carboxylate (PCA) to L-proline.</text>
</comment>
<comment type="caution">
    <text evidence="14">The sequence shown here is derived from an EMBL/GenBank/DDBJ whole genome shotgun (WGS) entry which is preliminary data.</text>
</comment>
<dbReference type="EMBL" id="JAHCVJ010000006">
    <property type="protein sequence ID" value="MBT0665611.1"/>
    <property type="molecule type" value="Genomic_DNA"/>
</dbReference>
<dbReference type="InterPro" id="IPR008927">
    <property type="entry name" value="6-PGluconate_DH-like_C_sf"/>
</dbReference>
<dbReference type="AlphaFoldDB" id="A0AAW4L3P0"/>
<keyword evidence="3 8" id="KW-0963">Cytoplasm</keyword>
<evidence type="ECO:0000313" key="15">
    <source>
        <dbReference type="Proteomes" id="UP000811899"/>
    </source>
</evidence>
<evidence type="ECO:0000256" key="10">
    <source>
        <dbReference type="PIRSR" id="PIRSR000193-1"/>
    </source>
</evidence>
<name>A0AAW4L3P0_9BACT</name>
<dbReference type="RefSeq" id="WP_214172384.1">
    <property type="nucleotide sequence ID" value="NZ_JAHCVJ010000006.1"/>
</dbReference>
<evidence type="ECO:0000256" key="6">
    <source>
        <dbReference type="ARBA" id="ARBA00022857"/>
    </source>
</evidence>
<dbReference type="FunFam" id="3.40.50.720:FF:000190">
    <property type="entry name" value="Pyrroline-5-carboxylate reductase"/>
    <property type="match status" value="1"/>
</dbReference>
<dbReference type="PANTHER" id="PTHR11645">
    <property type="entry name" value="PYRROLINE-5-CARBOXYLATE REDUCTASE"/>
    <property type="match status" value="1"/>
</dbReference>
<feature type="binding site" evidence="10">
    <location>
        <begin position="10"/>
        <end position="15"/>
    </location>
    <ligand>
        <name>NADP(+)</name>
        <dbReference type="ChEBI" id="CHEBI:58349"/>
    </ligand>
</feature>
<dbReference type="SUPFAM" id="SSF51735">
    <property type="entry name" value="NAD(P)-binding Rossmann-fold domains"/>
    <property type="match status" value="1"/>
</dbReference>
<dbReference type="PROSITE" id="PS00521">
    <property type="entry name" value="P5CR"/>
    <property type="match status" value="1"/>
</dbReference>
<evidence type="ECO:0000256" key="11">
    <source>
        <dbReference type="RuleBase" id="RU003903"/>
    </source>
</evidence>
<sequence length="271" mass="27912">MFRNLGIGIIGGGNMAEAMIKGLIQGGIAADKIEVAEPVAGRRDFLAERYAVGVSADNTKVATGCRLILLAIKPQMVDSVLSGISSAINGDTLLISIMAGVPCSIIESLFPTPVKVVRAMPNTPALALQGATAIAAGTHASAEDMTLAAEIFTMVGKCWQVDEKLIDAVTGLSGSGPAYVLTFIEALSDAGVKNGLPREVASGLALQTVYGTACLLNETGEHPALLREKVTSPGGTTIAGLQALEVGGFRGTVMRCVEAATQRSMELGKKK</sequence>
<evidence type="ECO:0000256" key="8">
    <source>
        <dbReference type="HAMAP-Rule" id="MF_01925"/>
    </source>
</evidence>
<reference evidence="14 15" key="1">
    <citation type="submission" date="2021-05" db="EMBL/GenBank/DDBJ databases">
        <title>The draft genome of Geobacter pelophilus DSM 12255.</title>
        <authorList>
            <person name="Xu Z."/>
            <person name="Masuda Y."/>
            <person name="Itoh H."/>
            <person name="Senoo K."/>
        </authorList>
    </citation>
    <scope>NUCLEOTIDE SEQUENCE [LARGE SCALE GENOMIC DNA]</scope>
    <source>
        <strain evidence="14 15">DSM 12255</strain>
    </source>
</reference>
<dbReference type="Pfam" id="PF03807">
    <property type="entry name" value="F420_oxidored"/>
    <property type="match status" value="1"/>
</dbReference>
<feature type="binding site" evidence="10">
    <location>
        <position position="58"/>
    </location>
    <ligand>
        <name>NADPH</name>
        <dbReference type="ChEBI" id="CHEBI:57783"/>
    </ligand>
</feature>
<dbReference type="GO" id="GO:0055129">
    <property type="term" value="P:L-proline biosynthetic process"/>
    <property type="evidence" value="ECO:0007669"/>
    <property type="project" value="UniProtKB-UniRule"/>
</dbReference>
<dbReference type="InterPro" id="IPR000304">
    <property type="entry name" value="Pyrroline-COOH_reductase"/>
</dbReference>
<dbReference type="HAMAP" id="MF_01925">
    <property type="entry name" value="P5C_reductase"/>
    <property type="match status" value="1"/>
</dbReference>
<dbReference type="GO" id="GO:0005737">
    <property type="term" value="C:cytoplasm"/>
    <property type="evidence" value="ECO:0007669"/>
    <property type="project" value="UniProtKB-SubCell"/>
</dbReference>
<dbReference type="InterPro" id="IPR028939">
    <property type="entry name" value="P5C_Rdtase_cat_N"/>
</dbReference>
<evidence type="ECO:0000256" key="3">
    <source>
        <dbReference type="ARBA" id="ARBA00022490"/>
    </source>
</evidence>
<comment type="subcellular location">
    <subcellularLocation>
        <location evidence="1 8">Cytoplasm</location>
    </subcellularLocation>
</comment>
<proteinExistence type="inferred from homology"/>
<evidence type="ECO:0000313" key="14">
    <source>
        <dbReference type="EMBL" id="MBT0665611.1"/>
    </source>
</evidence>
<dbReference type="Gene3D" id="1.10.3730.10">
    <property type="entry name" value="ProC C-terminal domain-like"/>
    <property type="match status" value="1"/>
</dbReference>
<dbReference type="PIRSF" id="PIRSF000193">
    <property type="entry name" value="Pyrrol-5-carb_rd"/>
    <property type="match status" value="1"/>
</dbReference>
<comment type="catalytic activity">
    <reaction evidence="8 11">
        <text>L-proline + NADP(+) = (S)-1-pyrroline-5-carboxylate + NADPH + 2 H(+)</text>
        <dbReference type="Rhea" id="RHEA:14109"/>
        <dbReference type="ChEBI" id="CHEBI:15378"/>
        <dbReference type="ChEBI" id="CHEBI:17388"/>
        <dbReference type="ChEBI" id="CHEBI:57783"/>
        <dbReference type="ChEBI" id="CHEBI:58349"/>
        <dbReference type="ChEBI" id="CHEBI:60039"/>
        <dbReference type="EC" id="1.5.1.2"/>
    </reaction>
</comment>
<keyword evidence="5 8" id="KW-0641">Proline biosynthesis</keyword>
<keyword evidence="7 8" id="KW-0560">Oxidoreductase</keyword>
<dbReference type="PANTHER" id="PTHR11645:SF0">
    <property type="entry name" value="PYRROLINE-5-CARBOXYLATE REDUCTASE 3"/>
    <property type="match status" value="1"/>
</dbReference>
<evidence type="ECO:0000256" key="2">
    <source>
        <dbReference type="ARBA" id="ARBA00005525"/>
    </source>
</evidence>
<evidence type="ECO:0000256" key="7">
    <source>
        <dbReference type="ARBA" id="ARBA00023002"/>
    </source>
</evidence>
<evidence type="ECO:0000259" key="12">
    <source>
        <dbReference type="Pfam" id="PF03807"/>
    </source>
</evidence>
<dbReference type="EC" id="1.5.1.2" evidence="8 9"/>
<evidence type="ECO:0000256" key="9">
    <source>
        <dbReference type="NCBIfam" id="TIGR00112"/>
    </source>
</evidence>
<dbReference type="Pfam" id="PF14748">
    <property type="entry name" value="P5CR_dimer"/>
    <property type="match status" value="1"/>
</dbReference>
<evidence type="ECO:0000256" key="4">
    <source>
        <dbReference type="ARBA" id="ARBA00022605"/>
    </source>
</evidence>
<dbReference type="SUPFAM" id="SSF48179">
    <property type="entry name" value="6-phosphogluconate dehydrogenase C-terminal domain-like"/>
    <property type="match status" value="1"/>
</dbReference>
<feature type="domain" description="Pyrroline-5-carboxylate reductase dimerisation" evidence="13">
    <location>
        <begin position="163"/>
        <end position="267"/>
    </location>
</feature>
<keyword evidence="15" id="KW-1185">Reference proteome</keyword>
<comment type="pathway">
    <text evidence="8 11">Amino-acid biosynthesis; L-proline biosynthesis; L-proline from L-glutamate 5-semialdehyde: step 1/1.</text>
</comment>
<dbReference type="Proteomes" id="UP000811899">
    <property type="component" value="Unassembled WGS sequence"/>
</dbReference>
<dbReference type="GO" id="GO:0004735">
    <property type="term" value="F:pyrroline-5-carboxylate reductase activity"/>
    <property type="evidence" value="ECO:0007669"/>
    <property type="project" value="UniProtKB-UniRule"/>
</dbReference>
<dbReference type="InterPro" id="IPR036291">
    <property type="entry name" value="NAD(P)-bd_dom_sf"/>
</dbReference>
<comment type="similarity">
    <text evidence="2 8 11">Belongs to the pyrroline-5-carboxylate reductase family.</text>
</comment>
<dbReference type="InterPro" id="IPR029036">
    <property type="entry name" value="P5CR_dimer"/>
</dbReference>
<feature type="domain" description="Pyrroline-5-carboxylate reductase catalytic N-terminal" evidence="12">
    <location>
        <begin position="7"/>
        <end position="100"/>
    </location>
</feature>
<accession>A0AAW4L3P0</accession>
<evidence type="ECO:0000259" key="13">
    <source>
        <dbReference type="Pfam" id="PF14748"/>
    </source>
</evidence>
<protein>
    <recommendedName>
        <fullName evidence="8 9">Pyrroline-5-carboxylate reductase</fullName>
        <shortName evidence="8">P5C reductase</shortName>
        <shortName evidence="8">P5CR</shortName>
        <ecNumber evidence="8 9">1.5.1.2</ecNumber>
    </recommendedName>
    <alternativeName>
        <fullName evidence="8">PCA reductase</fullName>
    </alternativeName>
</protein>
<comment type="catalytic activity">
    <reaction evidence="8">
        <text>L-proline + NAD(+) = (S)-1-pyrroline-5-carboxylate + NADH + 2 H(+)</text>
        <dbReference type="Rhea" id="RHEA:14105"/>
        <dbReference type="ChEBI" id="CHEBI:15378"/>
        <dbReference type="ChEBI" id="CHEBI:17388"/>
        <dbReference type="ChEBI" id="CHEBI:57540"/>
        <dbReference type="ChEBI" id="CHEBI:57945"/>
        <dbReference type="ChEBI" id="CHEBI:60039"/>
        <dbReference type="EC" id="1.5.1.2"/>
    </reaction>
</comment>
<gene>
    <name evidence="8 14" type="primary">proC</name>
    <name evidence="14" type="ORF">KI809_14980</name>
</gene>
<dbReference type="InterPro" id="IPR053790">
    <property type="entry name" value="P5CR-like_CS"/>
</dbReference>
<evidence type="ECO:0000256" key="5">
    <source>
        <dbReference type="ARBA" id="ARBA00022650"/>
    </source>
</evidence>
<keyword evidence="4 8" id="KW-0028">Amino-acid biosynthesis</keyword>
<dbReference type="FunFam" id="1.10.3730.10:FF:000001">
    <property type="entry name" value="Pyrroline-5-carboxylate reductase"/>
    <property type="match status" value="1"/>
</dbReference>
<dbReference type="NCBIfam" id="TIGR00112">
    <property type="entry name" value="proC"/>
    <property type="match status" value="1"/>
</dbReference>
<feature type="binding site" evidence="10">
    <location>
        <begin position="71"/>
        <end position="74"/>
    </location>
    <ligand>
        <name>NADP(+)</name>
        <dbReference type="ChEBI" id="CHEBI:58349"/>
    </ligand>
</feature>